<feature type="region of interest" description="Disordered" evidence="1">
    <location>
        <begin position="28"/>
        <end position="47"/>
    </location>
</feature>
<accession>A0A067QND6</accession>
<evidence type="ECO:0000256" key="1">
    <source>
        <dbReference type="SAM" id="MobiDB-lite"/>
    </source>
</evidence>
<dbReference type="InParanoid" id="A0A067QND6"/>
<dbReference type="Proteomes" id="UP000027135">
    <property type="component" value="Unassembled WGS sequence"/>
</dbReference>
<gene>
    <name evidence="2" type="ORF">L798_00409</name>
</gene>
<evidence type="ECO:0000313" key="3">
    <source>
        <dbReference type="Proteomes" id="UP000027135"/>
    </source>
</evidence>
<reference evidence="2 3" key="1">
    <citation type="journal article" date="2014" name="Nat. Commun.">
        <title>Molecular traces of alternative social organization in a termite genome.</title>
        <authorList>
            <person name="Terrapon N."/>
            <person name="Li C."/>
            <person name="Robertson H.M."/>
            <person name="Ji L."/>
            <person name="Meng X."/>
            <person name="Booth W."/>
            <person name="Chen Z."/>
            <person name="Childers C.P."/>
            <person name="Glastad K.M."/>
            <person name="Gokhale K."/>
            <person name="Gowin J."/>
            <person name="Gronenberg W."/>
            <person name="Hermansen R.A."/>
            <person name="Hu H."/>
            <person name="Hunt B.G."/>
            <person name="Huylmans A.K."/>
            <person name="Khalil S.M."/>
            <person name="Mitchell R.D."/>
            <person name="Munoz-Torres M.C."/>
            <person name="Mustard J.A."/>
            <person name="Pan H."/>
            <person name="Reese J.T."/>
            <person name="Scharf M.E."/>
            <person name="Sun F."/>
            <person name="Vogel H."/>
            <person name="Xiao J."/>
            <person name="Yang W."/>
            <person name="Yang Z."/>
            <person name="Yang Z."/>
            <person name="Zhou J."/>
            <person name="Zhu J."/>
            <person name="Brent C.S."/>
            <person name="Elsik C.G."/>
            <person name="Goodisman M.A."/>
            <person name="Liberles D.A."/>
            <person name="Roe R.M."/>
            <person name="Vargo E.L."/>
            <person name="Vilcinskas A."/>
            <person name="Wang J."/>
            <person name="Bornberg-Bauer E."/>
            <person name="Korb J."/>
            <person name="Zhang G."/>
            <person name="Liebig J."/>
        </authorList>
    </citation>
    <scope>NUCLEOTIDE SEQUENCE [LARGE SCALE GENOMIC DNA]</scope>
    <source>
        <tissue evidence="2">Whole organism</tissue>
    </source>
</reference>
<dbReference type="EMBL" id="KK853205">
    <property type="protein sequence ID" value="KDR09861.1"/>
    <property type="molecule type" value="Genomic_DNA"/>
</dbReference>
<evidence type="ECO:0000313" key="2">
    <source>
        <dbReference type="EMBL" id="KDR09861.1"/>
    </source>
</evidence>
<name>A0A067QND6_ZOONE</name>
<proteinExistence type="predicted"/>
<keyword evidence="3" id="KW-1185">Reference proteome</keyword>
<sequence>MDVVQFHYYQTREIKGEGNKWEEKHEGYRRRRMNDNTARMEEESRDKKNNYRRIRIRGKFYTQNPFRLRSLAIRLHYVCALRLKPTCPTEASSLTETRKTFLTNLAYL</sequence>
<organism evidence="2 3">
    <name type="scientific">Zootermopsis nevadensis</name>
    <name type="common">Dampwood termite</name>
    <dbReference type="NCBI Taxonomy" id="136037"/>
    <lineage>
        <taxon>Eukaryota</taxon>
        <taxon>Metazoa</taxon>
        <taxon>Ecdysozoa</taxon>
        <taxon>Arthropoda</taxon>
        <taxon>Hexapoda</taxon>
        <taxon>Insecta</taxon>
        <taxon>Pterygota</taxon>
        <taxon>Neoptera</taxon>
        <taxon>Polyneoptera</taxon>
        <taxon>Dictyoptera</taxon>
        <taxon>Blattodea</taxon>
        <taxon>Blattoidea</taxon>
        <taxon>Termitoidae</taxon>
        <taxon>Termopsidae</taxon>
        <taxon>Zootermopsis</taxon>
    </lineage>
</organism>
<dbReference type="AlphaFoldDB" id="A0A067QND6"/>
<feature type="compositionally biased region" description="Basic and acidic residues" evidence="1">
    <location>
        <begin position="38"/>
        <end position="47"/>
    </location>
</feature>
<protein>
    <submittedName>
        <fullName evidence="2">Uncharacterized protein</fullName>
    </submittedName>
</protein>